<name>A0A6A4GHQ9_9AGAR</name>
<evidence type="ECO:0000313" key="1">
    <source>
        <dbReference type="EMBL" id="KAE9384907.1"/>
    </source>
</evidence>
<gene>
    <name evidence="1" type="ORF">BT96DRAFT_615677</name>
</gene>
<dbReference type="Proteomes" id="UP000799118">
    <property type="component" value="Unassembled WGS sequence"/>
</dbReference>
<dbReference type="EMBL" id="ML770061">
    <property type="protein sequence ID" value="KAE9384907.1"/>
    <property type="molecule type" value="Genomic_DNA"/>
</dbReference>
<protein>
    <submittedName>
        <fullName evidence="1">Uncharacterized protein</fullName>
    </submittedName>
</protein>
<accession>A0A6A4GHQ9</accession>
<sequence>MDMLPLTLEVVEGKNHSNHLELGQSILARIDAPGWQLCEELTVASSLDPLLLWSKFSASYNVQEAMIKEIADELDSSV</sequence>
<dbReference type="OrthoDB" id="2117718at2759"/>
<reference evidence="1" key="1">
    <citation type="journal article" date="2019" name="Environ. Microbiol.">
        <title>Fungal ecological strategies reflected in gene transcription - a case study of two litter decomposers.</title>
        <authorList>
            <person name="Barbi F."/>
            <person name="Kohler A."/>
            <person name="Barry K."/>
            <person name="Baskaran P."/>
            <person name="Daum C."/>
            <person name="Fauchery L."/>
            <person name="Ihrmark K."/>
            <person name="Kuo A."/>
            <person name="LaButti K."/>
            <person name="Lipzen A."/>
            <person name="Morin E."/>
            <person name="Grigoriev I.V."/>
            <person name="Henrissat B."/>
            <person name="Lindahl B."/>
            <person name="Martin F."/>
        </authorList>
    </citation>
    <scope>NUCLEOTIDE SEQUENCE</scope>
    <source>
        <strain evidence="1">JB14</strain>
    </source>
</reference>
<dbReference type="AlphaFoldDB" id="A0A6A4GHQ9"/>
<evidence type="ECO:0000313" key="2">
    <source>
        <dbReference type="Proteomes" id="UP000799118"/>
    </source>
</evidence>
<organism evidence="1 2">
    <name type="scientific">Gymnopus androsaceus JB14</name>
    <dbReference type="NCBI Taxonomy" id="1447944"/>
    <lineage>
        <taxon>Eukaryota</taxon>
        <taxon>Fungi</taxon>
        <taxon>Dikarya</taxon>
        <taxon>Basidiomycota</taxon>
        <taxon>Agaricomycotina</taxon>
        <taxon>Agaricomycetes</taxon>
        <taxon>Agaricomycetidae</taxon>
        <taxon>Agaricales</taxon>
        <taxon>Marasmiineae</taxon>
        <taxon>Omphalotaceae</taxon>
        <taxon>Gymnopus</taxon>
    </lineage>
</organism>
<keyword evidence="2" id="KW-1185">Reference proteome</keyword>
<proteinExistence type="predicted"/>